<dbReference type="CDD" id="cd04301">
    <property type="entry name" value="NAT_SF"/>
    <property type="match status" value="1"/>
</dbReference>
<evidence type="ECO:0000256" key="1">
    <source>
        <dbReference type="SAM" id="MobiDB-lite"/>
    </source>
</evidence>
<feature type="compositionally biased region" description="Acidic residues" evidence="1">
    <location>
        <begin position="528"/>
        <end position="538"/>
    </location>
</feature>
<dbReference type="PANTHER" id="PTHR22442:SF3">
    <property type="entry name" value="SOLUBLE LAMIN-ASSOCIATED PROTEIN OF 75 KDA"/>
    <property type="match status" value="1"/>
</dbReference>
<dbReference type="Ensembl" id="ENSLOCT00000006513.1">
    <property type="protein sequence ID" value="ENSLOCP00000006505.1"/>
    <property type="gene ID" value="ENSLOCG00000005396.1"/>
</dbReference>
<proteinExistence type="predicted"/>
<dbReference type="GeneID" id="102696306"/>
<dbReference type="GeneTree" id="ENSGT00510000048902"/>
<feature type="compositionally biased region" description="Acidic residues" evidence="1">
    <location>
        <begin position="494"/>
        <end position="507"/>
    </location>
</feature>
<evidence type="ECO:0000313" key="3">
    <source>
        <dbReference type="Proteomes" id="UP000018468"/>
    </source>
</evidence>
<dbReference type="STRING" id="7918.ENSLOCP00000006505"/>
<sequence>MEFPVDALATFSHEDLGRSAEDYMSNLLYSNPDSPEYFALPNQRQIPLSLSTVGIVPLYGADVKHKVLALFAPEDQFTAVALYLMHQWWAVEDILKTANPSRNGLLEVKSLGERIVLYVLNRIIYRAHEMSKNEAPFLCHSENSFAKILWKDREAIGFYSVKPEGSLCSSYLTQRYQLPVLDSIFVRKRHRGKGYGLQILEDFVDCFNEESLGLKYPLSSAMCRVCEQYLNKYPEDQDLLWEVEGIGGLFQRSPVTSRIQVLALKKNFQSQMEFQTSAENETLVLEENEEAEPTLNSEKEEEEKLTKNSNVTEAVEEGIEDTPVSTRTRSNQYRRKRLREEVEEEEDALEKVNRVETEEALVEATAGDEGAEKEPELQETEPPAEKAEEAQGTEEQGQTEEGTEEEQTLERELFKTSDMEPVNGEVTDDLTQTSSVAEEGTTSELSDGPPHVQSDSPEEEAAATQETVNLEQPTQKDTEEKDDMDESSATATEDTTEEEAVSLEEQIETTTEKETPQKQDLAVPEVPLESEAEPNEEVPPEKSRSAEKDAQAGDAAPEEEREPSEKPSLSEEDNQQVEADEEDPSAPMDLSHDTLLVVGLKDVSFQSPEGEQDKSHLAEPGEKEEEQEEEKEKETAPTAKEEVAERSSDDVDSEPPVVDRRVLRRKAKTARGPAKKRSKT</sequence>
<dbReference type="PANTHER" id="PTHR22442">
    <property type="match status" value="1"/>
</dbReference>
<dbReference type="eggNOG" id="ENOG502QPRQ">
    <property type="taxonomic scope" value="Eukaryota"/>
</dbReference>
<reference evidence="3" key="1">
    <citation type="submission" date="2011-12" db="EMBL/GenBank/DDBJ databases">
        <title>The Draft Genome of Lepisosteus oculatus.</title>
        <authorList>
            <consortium name="The Broad Institute Genome Assembly &amp; Analysis Group"/>
            <consortium name="Computational R&amp;D Group"/>
            <consortium name="and Sequencing Platform"/>
            <person name="Di Palma F."/>
            <person name="Alfoldi J."/>
            <person name="Johnson J."/>
            <person name="Berlin A."/>
            <person name="Gnerre S."/>
            <person name="Jaffe D."/>
            <person name="MacCallum I."/>
            <person name="Young S."/>
            <person name="Walker B.J."/>
            <person name="Lander E.S."/>
            <person name="Lindblad-Toh K."/>
        </authorList>
    </citation>
    <scope>NUCLEOTIDE SEQUENCE [LARGE SCALE GENOMIC DNA]</scope>
</reference>
<feature type="compositionally biased region" description="Basic residues" evidence="1">
    <location>
        <begin position="662"/>
        <end position="680"/>
    </location>
</feature>
<dbReference type="RefSeq" id="XP_015220887.1">
    <property type="nucleotide sequence ID" value="XM_015365401.1"/>
</dbReference>
<dbReference type="InParanoid" id="W5MDP6"/>
<reference evidence="2" key="3">
    <citation type="submission" date="2025-09" db="UniProtKB">
        <authorList>
            <consortium name="Ensembl"/>
        </authorList>
    </citation>
    <scope>IDENTIFICATION</scope>
</reference>
<feature type="compositionally biased region" description="Polar residues" evidence="1">
    <location>
        <begin position="464"/>
        <end position="473"/>
    </location>
</feature>
<organism evidence="2 3">
    <name type="scientific">Lepisosteus oculatus</name>
    <name type="common">Spotted gar</name>
    <dbReference type="NCBI Taxonomy" id="7918"/>
    <lineage>
        <taxon>Eukaryota</taxon>
        <taxon>Metazoa</taxon>
        <taxon>Chordata</taxon>
        <taxon>Craniata</taxon>
        <taxon>Vertebrata</taxon>
        <taxon>Euteleostomi</taxon>
        <taxon>Actinopterygii</taxon>
        <taxon>Neopterygii</taxon>
        <taxon>Holostei</taxon>
        <taxon>Semionotiformes</taxon>
        <taxon>Lepisosteidae</taxon>
        <taxon>Lepisosteus</taxon>
    </lineage>
</organism>
<dbReference type="HOGENOM" id="CLU_026572_1_0_1"/>
<dbReference type="InterPro" id="IPR016181">
    <property type="entry name" value="Acyl_CoA_acyltransferase"/>
</dbReference>
<accession>W5MDP6</accession>
<feature type="compositionally biased region" description="Basic and acidic residues" evidence="1">
    <location>
        <begin position="611"/>
        <end position="621"/>
    </location>
</feature>
<dbReference type="SUPFAM" id="SSF55729">
    <property type="entry name" value="Acyl-CoA N-acyltransferases (Nat)"/>
    <property type="match status" value="1"/>
</dbReference>
<feature type="compositionally biased region" description="Acidic residues" evidence="1">
    <location>
        <begin position="397"/>
        <end position="407"/>
    </location>
</feature>
<feature type="compositionally biased region" description="Acidic residues" evidence="1">
    <location>
        <begin position="570"/>
        <end position="584"/>
    </location>
</feature>
<dbReference type="EMBL" id="AHAT01014706">
    <property type="status" value="NOT_ANNOTATED_CDS"/>
    <property type="molecule type" value="Genomic_DNA"/>
</dbReference>
<dbReference type="Bgee" id="ENSLOCG00000005396">
    <property type="expression patterns" value="Expressed in camera-type eye and 6 other cell types or tissues"/>
</dbReference>
<dbReference type="OrthoDB" id="8954808at2759"/>
<dbReference type="Proteomes" id="UP000018468">
    <property type="component" value="Linkage group LG2"/>
</dbReference>
<reference evidence="2" key="2">
    <citation type="submission" date="2025-08" db="UniProtKB">
        <authorList>
            <consortium name="Ensembl"/>
        </authorList>
    </citation>
    <scope>IDENTIFICATION</scope>
</reference>
<dbReference type="Gene3D" id="3.40.630.30">
    <property type="match status" value="1"/>
</dbReference>
<dbReference type="AlphaFoldDB" id="W5MDP6"/>
<protein>
    <submittedName>
        <fullName evidence="2">Family with sequence similarity 169 member A</fullName>
    </submittedName>
</protein>
<evidence type="ECO:0000313" key="2">
    <source>
        <dbReference type="Ensembl" id="ENSLOCP00000006505.1"/>
    </source>
</evidence>
<dbReference type="CTD" id="553309"/>
<dbReference type="OMA" id="FLCHSEN"/>
<feature type="compositionally biased region" description="Polar residues" evidence="1">
    <location>
        <begin position="429"/>
        <end position="445"/>
    </location>
</feature>
<keyword evidence="3" id="KW-1185">Reference proteome</keyword>
<feature type="compositionally biased region" description="Basic and acidic residues" evidence="1">
    <location>
        <begin position="630"/>
        <end position="649"/>
    </location>
</feature>
<feature type="compositionally biased region" description="Basic and acidic residues" evidence="1">
    <location>
        <begin position="408"/>
        <end position="418"/>
    </location>
</feature>
<feature type="compositionally biased region" description="Basic and acidic residues" evidence="1">
    <location>
        <begin position="539"/>
        <end position="551"/>
    </location>
</feature>
<name>W5MDP6_LEPOC</name>
<feature type="region of interest" description="Disordered" evidence="1">
    <location>
        <begin position="280"/>
        <end position="680"/>
    </location>
</feature>
<dbReference type="InterPro" id="IPR029625">
    <property type="entry name" value="FAM169"/>
</dbReference>